<organism evidence="2 3">
    <name type="scientific">Parasponia andersonii</name>
    <name type="common">Sponia andersonii</name>
    <dbReference type="NCBI Taxonomy" id="3476"/>
    <lineage>
        <taxon>Eukaryota</taxon>
        <taxon>Viridiplantae</taxon>
        <taxon>Streptophyta</taxon>
        <taxon>Embryophyta</taxon>
        <taxon>Tracheophyta</taxon>
        <taxon>Spermatophyta</taxon>
        <taxon>Magnoliopsida</taxon>
        <taxon>eudicotyledons</taxon>
        <taxon>Gunneridae</taxon>
        <taxon>Pentapetalae</taxon>
        <taxon>rosids</taxon>
        <taxon>fabids</taxon>
        <taxon>Rosales</taxon>
        <taxon>Cannabaceae</taxon>
        <taxon>Parasponia</taxon>
    </lineage>
</organism>
<comment type="caution">
    <text evidence="2">The sequence shown here is derived from an EMBL/GenBank/DDBJ whole genome shotgun (WGS) entry which is preliminary data.</text>
</comment>
<proteinExistence type="predicted"/>
<protein>
    <recommendedName>
        <fullName evidence="4">Transmembrane protein</fullName>
    </recommendedName>
</protein>
<evidence type="ECO:0000256" key="1">
    <source>
        <dbReference type="SAM" id="Phobius"/>
    </source>
</evidence>
<dbReference type="AlphaFoldDB" id="A0A2P5DKR6"/>
<keyword evidence="3" id="KW-1185">Reference proteome</keyword>
<evidence type="ECO:0000313" key="3">
    <source>
        <dbReference type="Proteomes" id="UP000237105"/>
    </source>
</evidence>
<feature type="transmembrane region" description="Helical" evidence="1">
    <location>
        <begin position="71"/>
        <end position="89"/>
    </location>
</feature>
<name>A0A2P5DKR6_PARAD</name>
<dbReference type="Proteomes" id="UP000237105">
    <property type="component" value="Unassembled WGS sequence"/>
</dbReference>
<accession>A0A2P5DKR6</accession>
<keyword evidence="1" id="KW-1133">Transmembrane helix</keyword>
<sequence length="127" mass="14964">MNDSFQEVFDDSSETEVTSKRTRSLTSMLPFGLHNDLFPNEGTRELLVHDLFVFRMFQTTPPFVFYRNSNFSKLFFILGIGKFLMMFLFSVELHQRTRELLIRLLSCIGLFQELLVSGGCFLRWIVY</sequence>
<feature type="transmembrane region" description="Helical" evidence="1">
    <location>
        <begin position="101"/>
        <end position="126"/>
    </location>
</feature>
<keyword evidence="1" id="KW-0812">Transmembrane</keyword>
<gene>
    <name evidence="2" type="ORF">PanWU01x14_054410</name>
</gene>
<reference evidence="3" key="1">
    <citation type="submission" date="2016-06" db="EMBL/GenBank/DDBJ databases">
        <title>Parallel loss of symbiosis genes in relatives of nitrogen-fixing non-legume Parasponia.</title>
        <authorList>
            <person name="Van Velzen R."/>
            <person name="Holmer R."/>
            <person name="Bu F."/>
            <person name="Rutten L."/>
            <person name="Van Zeijl A."/>
            <person name="Liu W."/>
            <person name="Santuari L."/>
            <person name="Cao Q."/>
            <person name="Sharma T."/>
            <person name="Shen D."/>
            <person name="Roswanjaya Y."/>
            <person name="Wardhani T."/>
            <person name="Kalhor M.S."/>
            <person name="Jansen J."/>
            <person name="Van den Hoogen J."/>
            <person name="Gungor B."/>
            <person name="Hartog M."/>
            <person name="Hontelez J."/>
            <person name="Verver J."/>
            <person name="Yang W.-C."/>
            <person name="Schijlen E."/>
            <person name="Repin R."/>
            <person name="Schilthuizen M."/>
            <person name="Schranz E."/>
            <person name="Heidstra R."/>
            <person name="Miyata K."/>
            <person name="Fedorova E."/>
            <person name="Kohlen W."/>
            <person name="Bisseling T."/>
            <person name="Smit S."/>
            <person name="Geurts R."/>
        </authorList>
    </citation>
    <scope>NUCLEOTIDE SEQUENCE [LARGE SCALE GENOMIC DNA]</scope>
    <source>
        <strain evidence="3">cv. WU1-14</strain>
    </source>
</reference>
<keyword evidence="1" id="KW-0472">Membrane</keyword>
<evidence type="ECO:0000313" key="2">
    <source>
        <dbReference type="EMBL" id="PON73891.1"/>
    </source>
</evidence>
<dbReference type="EMBL" id="JXTB01000031">
    <property type="protein sequence ID" value="PON73891.1"/>
    <property type="molecule type" value="Genomic_DNA"/>
</dbReference>
<evidence type="ECO:0008006" key="4">
    <source>
        <dbReference type="Google" id="ProtNLM"/>
    </source>
</evidence>